<dbReference type="FunFam" id="1.20.1250.20:FF:000064">
    <property type="entry name" value="MFS allantoate transporter"/>
    <property type="match status" value="1"/>
</dbReference>
<accession>A0A2K3Q7F1</accession>
<gene>
    <name evidence="10" type="ORF">TCAP_06587</name>
</gene>
<feature type="transmembrane region" description="Helical" evidence="8">
    <location>
        <begin position="316"/>
        <end position="337"/>
    </location>
</feature>
<comment type="subcellular location">
    <subcellularLocation>
        <location evidence="1">Membrane</location>
        <topology evidence="1">Multi-pass membrane protein</topology>
    </subcellularLocation>
</comment>
<name>A0A2K3Q7F1_9HYPO</name>
<dbReference type="PANTHER" id="PTHR43791">
    <property type="entry name" value="PERMEASE-RELATED"/>
    <property type="match status" value="1"/>
</dbReference>
<keyword evidence="5 8" id="KW-0472">Membrane</keyword>
<evidence type="ECO:0000259" key="9">
    <source>
        <dbReference type="PROSITE" id="PS50850"/>
    </source>
</evidence>
<organism evidence="10 11">
    <name type="scientific">Tolypocladium capitatum</name>
    <dbReference type="NCBI Taxonomy" id="45235"/>
    <lineage>
        <taxon>Eukaryota</taxon>
        <taxon>Fungi</taxon>
        <taxon>Dikarya</taxon>
        <taxon>Ascomycota</taxon>
        <taxon>Pezizomycotina</taxon>
        <taxon>Sordariomycetes</taxon>
        <taxon>Hypocreomycetidae</taxon>
        <taxon>Hypocreales</taxon>
        <taxon>Ophiocordycipitaceae</taxon>
        <taxon>Tolypocladium</taxon>
    </lineage>
</organism>
<feature type="transmembrane region" description="Helical" evidence="8">
    <location>
        <begin position="277"/>
        <end position="296"/>
    </location>
</feature>
<dbReference type="PROSITE" id="PS50850">
    <property type="entry name" value="MFS"/>
    <property type="match status" value="1"/>
</dbReference>
<evidence type="ECO:0000256" key="3">
    <source>
        <dbReference type="ARBA" id="ARBA00022692"/>
    </source>
</evidence>
<feature type="transmembrane region" description="Helical" evidence="8">
    <location>
        <begin position="441"/>
        <end position="462"/>
    </location>
</feature>
<feature type="transmembrane region" description="Helical" evidence="8">
    <location>
        <begin position="374"/>
        <end position="396"/>
    </location>
</feature>
<dbReference type="Proteomes" id="UP000236621">
    <property type="component" value="Unassembled WGS sequence"/>
</dbReference>
<dbReference type="GO" id="GO:0016020">
    <property type="term" value="C:membrane"/>
    <property type="evidence" value="ECO:0007669"/>
    <property type="project" value="UniProtKB-SubCell"/>
</dbReference>
<keyword evidence="2" id="KW-0813">Transport</keyword>
<dbReference type="Pfam" id="PF07690">
    <property type="entry name" value="MFS_1"/>
    <property type="match status" value="1"/>
</dbReference>
<dbReference type="STRING" id="45235.A0A2K3Q7F1"/>
<feature type="transmembrane region" description="Helical" evidence="8">
    <location>
        <begin position="124"/>
        <end position="143"/>
    </location>
</feature>
<feature type="region of interest" description="Disordered" evidence="7">
    <location>
        <begin position="1"/>
        <end position="40"/>
    </location>
</feature>
<feature type="transmembrane region" description="Helical" evidence="8">
    <location>
        <begin position="149"/>
        <end position="173"/>
    </location>
</feature>
<comment type="caution">
    <text evidence="10">The sequence shown here is derived from an EMBL/GenBank/DDBJ whole genome shotgun (WGS) entry which is preliminary data.</text>
</comment>
<evidence type="ECO:0000256" key="2">
    <source>
        <dbReference type="ARBA" id="ARBA00022448"/>
    </source>
</evidence>
<evidence type="ECO:0000313" key="10">
    <source>
        <dbReference type="EMBL" id="PNY23480.1"/>
    </source>
</evidence>
<dbReference type="InterPro" id="IPR020846">
    <property type="entry name" value="MFS_dom"/>
</dbReference>
<evidence type="ECO:0000256" key="6">
    <source>
        <dbReference type="ARBA" id="ARBA00037968"/>
    </source>
</evidence>
<dbReference type="InterPro" id="IPR036259">
    <property type="entry name" value="MFS_trans_sf"/>
</dbReference>
<feature type="transmembrane region" description="Helical" evidence="8">
    <location>
        <begin position="99"/>
        <end position="117"/>
    </location>
</feature>
<feature type="transmembrane region" description="Helical" evidence="8">
    <location>
        <begin position="185"/>
        <end position="204"/>
    </location>
</feature>
<comment type="similarity">
    <text evidence="6">Belongs to the major facilitator superfamily. Allantoate permease family.</text>
</comment>
<dbReference type="EMBL" id="NRSZ01001090">
    <property type="protein sequence ID" value="PNY23480.1"/>
    <property type="molecule type" value="Genomic_DNA"/>
</dbReference>
<evidence type="ECO:0000256" key="1">
    <source>
        <dbReference type="ARBA" id="ARBA00004141"/>
    </source>
</evidence>
<protein>
    <submittedName>
        <fullName evidence="10">Transporter</fullName>
    </submittedName>
</protein>
<dbReference type="SUPFAM" id="SSF103473">
    <property type="entry name" value="MFS general substrate transporter"/>
    <property type="match status" value="1"/>
</dbReference>
<dbReference type="InterPro" id="IPR011701">
    <property type="entry name" value="MFS"/>
</dbReference>
<dbReference type="AlphaFoldDB" id="A0A2K3Q7F1"/>
<dbReference type="Gene3D" id="1.20.1250.20">
    <property type="entry name" value="MFS general substrate transporter like domains"/>
    <property type="match status" value="1"/>
</dbReference>
<evidence type="ECO:0000256" key="5">
    <source>
        <dbReference type="ARBA" id="ARBA00023136"/>
    </source>
</evidence>
<sequence>MADKTEQKDGPKGQAEKTEQEDGPQRQADDAAVGSASAEKLSPEEDKRLLRKIDMCLLPVMAFSYLFQYLDKSAMGFTAILGLLEDLHLTGRDFSWAGGVYYFGYLIASYPAGVLMVRWRVGRTIAVAVILWGVVLMLTAVASNAAGLLALRFFLGVCEAPIAPGLTVVVSMWYKRSEQPLRHAAWFMGNSAAGIIGGLAAYGIGHVDGIAPWKAVFLIFGGATVAWSVGIYFLLPDVPMTAGFLKDADRIKAITRVQENRTGIKSDQFKWQQCREALLDVKTWFIVVIQLCGSIPNGGVQNFGSIVIRGLGFGTFPTLLLQSASYVVQFVLVLVATGGSTYLCNTRTYFMAWNLAVSVVGCVMVRQLPVDERWARYAGYCLLLAFSANFPMIMAMTSGNVGGFTKKVTANAMSFIAYCVGNIIGPQLFFASEAPSYTSGFLAMMVCFVVGFASCIAFRLYLIRENRRRDQAGGASQGEADTDVMLIMMDKTDREIPRFRYVY</sequence>
<feature type="compositionally biased region" description="Basic and acidic residues" evidence="7">
    <location>
        <begin position="1"/>
        <end position="29"/>
    </location>
</feature>
<dbReference type="PANTHER" id="PTHR43791:SF103">
    <property type="entry name" value="MAJOR FACILITATOR SUPERFAMILY (MFS) PROFILE DOMAIN-CONTAINING PROTEIN-RELATED"/>
    <property type="match status" value="1"/>
</dbReference>
<evidence type="ECO:0000256" key="4">
    <source>
        <dbReference type="ARBA" id="ARBA00022989"/>
    </source>
</evidence>
<feature type="transmembrane region" description="Helical" evidence="8">
    <location>
        <begin position="408"/>
        <end position="429"/>
    </location>
</feature>
<evidence type="ECO:0000313" key="11">
    <source>
        <dbReference type="Proteomes" id="UP000236621"/>
    </source>
</evidence>
<keyword evidence="3 8" id="KW-0812">Transmembrane</keyword>
<feature type="transmembrane region" description="Helical" evidence="8">
    <location>
        <begin position="349"/>
        <end position="368"/>
    </location>
</feature>
<evidence type="ECO:0000256" key="7">
    <source>
        <dbReference type="SAM" id="MobiDB-lite"/>
    </source>
</evidence>
<keyword evidence="4 8" id="KW-1133">Transmembrane helix</keyword>
<feature type="domain" description="Major facilitator superfamily (MFS) profile" evidence="9">
    <location>
        <begin position="57"/>
        <end position="503"/>
    </location>
</feature>
<proteinExistence type="inferred from homology"/>
<dbReference type="GO" id="GO:0022857">
    <property type="term" value="F:transmembrane transporter activity"/>
    <property type="evidence" value="ECO:0007669"/>
    <property type="project" value="InterPro"/>
</dbReference>
<keyword evidence="11" id="KW-1185">Reference proteome</keyword>
<dbReference type="OrthoDB" id="6730379at2759"/>
<feature type="transmembrane region" description="Helical" evidence="8">
    <location>
        <begin position="216"/>
        <end position="235"/>
    </location>
</feature>
<evidence type="ECO:0000256" key="8">
    <source>
        <dbReference type="SAM" id="Phobius"/>
    </source>
</evidence>
<reference evidence="10 11" key="1">
    <citation type="submission" date="2017-08" db="EMBL/GenBank/DDBJ databases">
        <title>Harnessing the power of phylogenomics to disentangle the directionality and signatures of interkingdom host jumping in the parasitic fungal genus Tolypocladium.</title>
        <authorList>
            <person name="Quandt C.A."/>
            <person name="Patterson W."/>
            <person name="Spatafora J.W."/>
        </authorList>
    </citation>
    <scope>NUCLEOTIDE SEQUENCE [LARGE SCALE GENOMIC DNA]</scope>
    <source>
        <strain evidence="10 11">CBS 113982</strain>
    </source>
</reference>